<dbReference type="Gene3D" id="3.40.50.2300">
    <property type="match status" value="1"/>
</dbReference>
<accession>A0ABT7EJM1</accession>
<keyword evidence="4" id="KW-1185">Reference proteome</keyword>
<evidence type="ECO:0000256" key="1">
    <source>
        <dbReference type="PROSITE-ProRule" id="PRU00169"/>
    </source>
</evidence>
<evidence type="ECO:0000313" key="3">
    <source>
        <dbReference type="EMBL" id="MDK2595261.1"/>
    </source>
</evidence>
<dbReference type="SUPFAM" id="SSF52172">
    <property type="entry name" value="CheY-like"/>
    <property type="match status" value="1"/>
</dbReference>
<gene>
    <name evidence="3" type="ORF">QNM18_09425</name>
</gene>
<protein>
    <submittedName>
        <fullName evidence="3">Response regulator</fullName>
    </submittedName>
</protein>
<dbReference type="InterPro" id="IPR011006">
    <property type="entry name" value="CheY-like_superfamily"/>
</dbReference>
<comment type="caution">
    <text evidence="3">The sequence shown here is derived from an EMBL/GenBank/DDBJ whole genome shotgun (WGS) entry which is preliminary data.</text>
</comment>
<proteinExistence type="predicted"/>
<feature type="modified residue" description="4-aspartylphosphate" evidence="1">
    <location>
        <position position="57"/>
    </location>
</feature>
<dbReference type="PROSITE" id="PS50110">
    <property type="entry name" value="RESPONSE_REGULATORY"/>
    <property type="match status" value="1"/>
</dbReference>
<sequence length="516" mass="60025">MQYTDLKIAIVDDNSDNIRFLEALLNKQGVSHVRSYRSGSAFEISAKQNTYDIVFLDNRVDTIKNLYDLVSELVYNETLPPTTRLVYMAKRQSAFDYACEYPFHSNQHLEVPYTPQDLATILEEHTLQVQEFKSAYQFIRNKQYKSALLKLKELRKQEYPNYLKKARNQLLVNLLLKLGHYSLAKKLLLPLTERNIQWAKWSLFHVNYELKDFEACKSFLSEPQTRLDYPVRVFYWQIYIAFQMNNRELATAQVLAFPIEDMSPSMFRLSLMVLHVCNERDAVDNLIKRKERTYQEDAALTALLSALTIKISLLETLNKKSTLDAKVFKVIQGDLKSALTRNASNIQKYCPDEFNLLLIMMMLMENKTAGASAKLLQLSQTLMDDPCAITVIAYLFYFVGDMERAKEMLFNAHRALGKQHRNSHYVLAGLMHREIFARIYTVESEQQDAYMQFASRLFESGEYRDTIKMCSKALRSGINNQALNDLLLRSSREAGLKEQDYLHYLQLNKPRETIVS</sequence>
<dbReference type="Proteomes" id="UP001231915">
    <property type="component" value="Unassembled WGS sequence"/>
</dbReference>
<evidence type="ECO:0000259" key="2">
    <source>
        <dbReference type="PROSITE" id="PS50110"/>
    </source>
</evidence>
<feature type="domain" description="Response regulatory" evidence="2">
    <location>
        <begin position="7"/>
        <end position="126"/>
    </location>
</feature>
<dbReference type="InterPro" id="IPR011990">
    <property type="entry name" value="TPR-like_helical_dom_sf"/>
</dbReference>
<dbReference type="EMBL" id="JASJUT010000003">
    <property type="protein sequence ID" value="MDK2595261.1"/>
    <property type="molecule type" value="Genomic_DNA"/>
</dbReference>
<name>A0ABT7EJM1_9GAMM</name>
<organism evidence="3 4">
    <name type="scientific">Pseudoalteromonas obscura</name>
    <dbReference type="NCBI Taxonomy" id="3048491"/>
    <lineage>
        <taxon>Bacteria</taxon>
        <taxon>Pseudomonadati</taxon>
        <taxon>Pseudomonadota</taxon>
        <taxon>Gammaproteobacteria</taxon>
        <taxon>Alteromonadales</taxon>
        <taxon>Pseudoalteromonadaceae</taxon>
        <taxon>Pseudoalteromonas</taxon>
    </lineage>
</organism>
<dbReference type="RefSeq" id="WP_284137019.1">
    <property type="nucleotide sequence ID" value="NZ_JASJUT010000003.1"/>
</dbReference>
<dbReference type="InterPro" id="IPR001789">
    <property type="entry name" value="Sig_transdc_resp-reg_receiver"/>
</dbReference>
<reference evidence="3 4" key="1">
    <citation type="submission" date="2023-05" db="EMBL/GenBank/DDBJ databases">
        <title>Pseudoalteromonas ardens sp. nov., Pseudoalteromonas obscura sp. nov., and Pseudoalteromonas umbrosa sp. nov., isolated from the coral Montipora capitata.</title>
        <authorList>
            <person name="Thomas E.M."/>
            <person name="Smith E.M."/>
            <person name="Papke E."/>
            <person name="Shlafstein M.D."/>
            <person name="Oline D.K."/>
            <person name="Videau P."/>
            <person name="Saw J.H."/>
            <person name="Strangman W.K."/>
            <person name="Ushijima B."/>
        </authorList>
    </citation>
    <scope>NUCLEOTIDE SEQUENCE [LARGE SCALE GENOMIC DNA]</scope>
    <source>
        <strain evidence="3 4">P94</strain>
    </source>
</reference>
<keyword evidence="1" id="KW-0597">Phosphoprotein</keyword>
<evidence type="ECO:0000313" key="4">
    <source>
        <dbReference type="Proteomes" id="UP001231915"/>
    </source>
</evidence>
<dbReference type="SUPFAM" id="SSF48452">
    <property type="entry name" value="TPR-like"/>
    <property type="match status" value="1"/>
</dbReference>